<sequence>MAKTDFKSVEEYIAAQPQTVRPTLEHVRKIIRDALPGAEEVISYQIPAYKLHGGRVIYFSGWKEHFSLYPVTENLVATLGDEVAPYVAGKGTLRFSLAKPVPAKLIERITRLRAEEEADAMKAKAAARAKRRG</sequence>
<feature type="domain" description="YdhG-like" evidence="1">
    <location>
        <begin position="21"/>
        <end position="111"/>
    </location>
</feature>
<accession>A0ABR6L385</accession>
<organism evidence="2 3">
    <name type="scientific">Aminobacter niigataensis</name>
    <dbReference type="NCBI Taxonomy" id="83265"/>
    <lineage>
        <taxon>Bacteria</taxon>
        <taxon>Pseudomonadati</taxon>
        <taxon>Pseudomonadota</taxon>
        <taxon>Alphaproteobacteria</taxon>
        <taxon>Hyphomicrobiales</taxon>
        <taxon>Phyllobacteriaceae</taxon>
        <taxon>Aminobacter</taxon>
    </lineage>
</organism>
<dbReference type="Proteomes" id="UP000539538">
    <property type="component" value="Unassembled WGS sequence"/>
</dbReference>
<protein>
    <submittedName>
        <fullName evidence="2">Uncharacterized protein YdhG (YjbR/CyaY superfamily)</fullName>
    </submittedName>
</protein>
<reference evidence="2 3" key="1">
    <citation type="submission" date="2020-08" db="EMBL/GenBank/DDBJ databases">
        <title>Genomic Encyclopedia of Type Strains, Phase IV (KMG-IV): sequencing the most valuable type-strain genomes for metagenomic binning, comparative biology and taxonomic classification.</title>
        <authorList>
            <person name="Goeker M."/>
        </authorList>
    </citation>
    <scope>NUCLEOTIDE SEQUENCE [LARGE SCALE GENOMIC DNA]</scope>
    <source>
        <strain evidence="2 3">DSM 7050</strain>
    </source>
</reference>
<dbReference type="RefSeq" id="WP_183262576.1">
    <property type="nucleotide sequence ID" value="NZ_BAAAVZ010000002.1"/>
</dbReference>
<name>A0ABR6L385_9HYPH</name>
<dbReference type="SUPFAM" id="SSF159888">
    <property type="entry name" value="YdhG-like"/>
    <property type="match status" value="1"/>
</dbReference>
<dbReference type="Gene3D" id="3.90.1150.200">
    <property type="match status" value="1"/>
</dbReference>
<dbReference type="EMBL" id="JACHOT010000002">
    <property type="protein sequence ID" value="MBB4650491.1"/>
    <property type="molecule type" value="Genomic_DNA"/>
</dbReference>
<evidence type="ECO:0000259" key="1">
    <source>
        <dbReference type="Pfam" id="PF08818"/>
    </source>
</evidence>
<dbReference type="Pfam" id="PF08818">
    <property type="entry name" value="DUF1801"/>
    <property type="match status" value="1"/>
</dbReference>
<evidence type="ECO:0000313" key="2">
    <source>
        <dbReference type="EMBL" id="MBB4650491.1"/>
    </source>
</evidence>
<evidence type="ECO:0000313" key="3">
    <source>
        <dbReference type="Proteomes" id="UP000539538"/>
    </source>
</evidence>
<gene>
    <name evidence="2" type="ORF">GGQ99_002246</name>
</gene>
<keyword evidence="3" id="KW-1185">Reference proteome</keyword>
<comment type="caution">
    <text evidence="2">The sequence shown here is derived from an EMBL/GenBank/DDBJ whole genome shotgun (WGS) entry which is preliminary data.</text>
</comment>
<dbReference type="InterPro" id="IPR014922">
    <property type="entry name" value="YdhG-like"/>
</dbReference>
<proteinExistence type="predicted"/>